<dbReference type="InterPro" id="IPR029025">
    <property type="entry name" value="T3SS_substrate_exporter_C"/>
</dbReference>
<name>A0ABT0L9L1_9GAMM</name>
<evidence type="ECO:0000256" key="6">
    <source>
        <dbReference type="ARBA" id="ARBA00022692"/>
    </source>
</evidence>
<feature type="region of interest" description="Disordered" evidence="14">
    <location>
        <begin position="1"/>
        <end position="30"/>
    </location>
</feature>
<evidence type="ECO:0000256" key="5">
    <source>
        <dbReference type="ARBA" id="ARBA00022475"/>
    </source>
</evidence>
<evidence type="ECO:0000256" key="11">
    <source>
        <dbReference type="ARBA" id="ARBA00023225"/>
    </source>
</evidence>
<dbReference type="PANTHER" id="PTHR30531">
    <property type="entry name" value="FLAGELLAR BIOSYNTHETIC PROTEIN FLHB"/>
    <property type="match status" value="1"/>
</dbReference>
<gene>
    <name evidence="13 15" type="primary">flhB</name>
    <name evidence="15" type="ORF">L2764_07795</name>
</gene>
<evidence type="ECO:0000313" key="15">
    <source>
        <dbReference type="EMBL" id="MCL1124376.1"/>
    </source>
</evidence>
<comment type="subcellular location">
    <subcellularLocation>
        <location evidence="1">Cell membrane</location>
        <topology evidence="1">Multi-pass membrane protein</topology>
    </subcellularLocation>
</comment>
<feature type="compositionally biased region" description="Basic and acidic residues" evidence="14">
    <location>
        <begin position="7"/>
        <end position="27"/>
    </location>
</feature>
<evidence type="ECO:0000256" key="8">
    <source>
        <dbReference type="ARBA" id="ARBA00022927"/>
    </source>
</evidence>
<feature type="transmembrane region" description="Helical" evidence="13">
    <location>
        <begin position="34"/>
        <end position="58"/>
    </location>
</feature>
<keyword evidence="8 13" id="KW-0653">Protein transport</keyword>
<dbReference type="SUPFAM" id="SSF160544">
    <property type="entry name" value="EscU C-terminal domain-like"/>
    <property type="match status" value="1"/>
</dbReference>
<evidence type="ECO:0000256" key="9">
    <source>
        <dbReference type="ARBA" id="ARBA00022989"/>
    </source>
</evidence>
<dbReference type="Proteomes" id="UP001203423">
    <property type="component" value="Unassembled WGS sequence"/>
</dbReference>
<reference evidence="15 16" key="1">
    <citation type="submission" date="2022-01" db="EMBL/GenBank/DDBJ databases">
        <title>Whole genome-based taxonomy of the Shewanellaceae.</title>
        <authorList>
            <person name="Martin-Rodriguez A.J."/>
        </authorList>
    </citation>
    <scope>NUCLEOTIDE SEQUENCE [LARGE SCALE GENOMIC DNA]</scope>
    <source>
        <strain evidence="15 16">DSM 17177</strain>
    </source>
</reference>
<dbReference type="Gene3D" id="3.40.1690.10">
    <property type="entry name" value="secretion proteins EscU"/>
    <property type="match status" value="1"/>
</dbReference>
<evidence type="ECO:0000256" key="2">
    <source>
        <dbReference type="ARBA" id="ARBA00010690"/>
    </source>
</evidence>
<feature type="transmembrane region" description="Helical" evidence="13">
    <location>
        <begin position="90"/>
        <end position="123"/>
    </location>
</feature>
<comment type="similarity">
    <text evidence="2 13">Belongs to the type III secretion exporter family.</text>
</comment>
<keyword evidence="11 13" id="KW-1006">Bacterial flagellum protein export</keyword>
<protein>
    <recommendedName>
        <fullName evidence="3 13">Flagellar biosynthetic protein FlhB</fullName>
    </recommendedName>
</protein>
<keyword evidence="6 13" id="KW-0812">Transmembrane</keyword>
<feature type="transmembrane region" description="Helical" evidence="13">
    <location>
        <begin position="144"/>
        <end position="170"/>
    </location>
</feature>
<proteinExistence type="inferred from homology"/>
<organism evidence="15 16">
    <name type="scientific">Shewanella surugensis</name>
    <dbReference type="NCBI Taxonomy" id="212020"/>
    <lineage>
        <taxon>Bacteria</taxon>
        <taxon>Pseudomonadati</taxon>
        <taxon>Pseudomonadota</taxon>
        <taxon>Gammaproteobacteria</taxon>
        <taxon>Alteromonadales</taxon>
        <taxon>Shewanellaceae</taxon>
        <taxon>Shewanella</taxon>
    </lineage>
</organism>
<dbReference type="RefSeq" id="WP_248939653.1">
    <property type="nucleotide sequence ID" value="NZ_JAKIKS010000022.1"/>
</dbReference>
<comment type="caution">
    <text evidence="15">The sequence shown here is derived from an EMBL/GenBank/DDBJ whole genome shotgun (WGS) entry which is preliminary data.</text>
</comment>
<sequence>MADNDSSQEKTEQASDHKREKAKKEGQVARSQELGTSAVLISAALGLMMTGQDIAIAMKRITSSLMSLTRAQIFDDHTSLLIWRDIGSELVLPLFGFIAFLAVIAFAGNIALGGLSFSVSAFMPKPSKMSPIAGFKRMFGTKALVELTKGVAKFAVVASMAYALLGLYLDEILALSQDHLPGNIYHALELTAWIFILLCASTLLIVIIDVPFQIWDHNKKLKMTKQELKDEHKNMEGKPEVKGRIRQMQREMAQQRMMKDVPNADVIIVNPDHYAVAVKYDAARSKAPFVVAKGVDEVAFNIREIARHHKITIVSAPPLARAVYHSTKINQDIPEGLFTAVAQVLAYVFQLREYHKGKGRKPTAIPLKQNIPEEMEY</sequence>
<dbReference type="Gene3D" id="6.10.250.2080">
    <property type="match status" value="1"/>
</dbReference>
<keyword evidence="15" id="KW-0969">Cilium</keyword>
<evidence type="ECO:0000256" key="3">
    <source>
        <dbReference type="ARBA" id="ARBA00021622"/>
    </source>
</evidence>
<evidence type="ECO:0000256" key="4">
    <source>
        <dbReference type="ARBA" id="ARBA00022448"/>
    </source>
</evidence>
<keyword evidence="10 13" id="KW-0472">Membrane</keyword>
<dbReference type="PRINTS" id="PR00950">
    <property type="entry name" value="TYPE3IMSPROT"/>
</dbReference>
<feature type="transmembrane region" description="Helical" evidence="13">
    <location>
        <begin position="190"/>
        <end position="215"/>
    </location>
</feature>
<evidence type="ECO:0000256" key="14">
    <source>
        <dbReference type="SAM" id="MobiDB-lite"/>
    </source>
</evidence>
<dbReference type="InterPro" id="IPR006136">
    <property type="entry name" value="FlhB"/>
</dbReference>
<evidence type="ECO:0000256" key="1">
    <source>
        <dbReference type="ARBA" id="ARBA00004651"/>
    </source>
</evidence>
<evidence type="ECO:0000313" key="16">
    <source>
        <dbReference type="Proteomes" id="UP001203423"/>
    </source>
</evidence>
<keyword evidence="15" id="KW-0966">Cell projection</keyword>
<keyword evidence="7 13" id="KW-1005">Bacterial flagellum biogenesis</keyword>
<dbReference type="EMBL" id="JAKIKS010000022">
    <property type="protein sequence ID" value="MCL1124376.1"/>
    <property type="molecule type" value="Genomic_DNA"/>
</dbReference>
<dbReference type="Pfam" id="PF01312">
    <property type="entry name" value="Bac_export_2"/>
    <property type="match status" value="1"/>
</dbReference>
<keyword evidence="5 13" id="KW-1003">Cell membrane</keyword>
<evidence type="ECO:0000256" key="13">
    <source>
        <dbReference type="RuleBase" id="RU364091"/>
    </source>
</evidence>
<dbReference type="PANTHER" id="PTHR30531:SF12">
    <property type="entry name" value="FLAGELLAR BIOSYNTHETIC PROTEIN FLHB"/>
    <property type="match status" value="1"/>
</dbReference>
<comment type="function">
    <text evidence="12 13">Required for formation of the rod structure in the basal body of the flagellar apparatus. Together with FliI and FliH, may constitute the export apparatus of flagellin.</text>
</comment>
<evidence type="ECO:0000256" key="7">
    <source>
        <dbReference type="ARBA" id="ARBA00022795"/>
    </source>
</evidence>
<accession>A0ABT0L9L1</accession>
<evidence type="ECO:0000256" key="12">
    <source>
        <dbReference type="ARBA" id="ARBA00025078"/>
    </source>
</evidence>
<keyword evidence="4 13" id="KW-0813">Transport</keyword>
<keyword evidence="16" id="KW-1185">Reference proteome</keyword>
<dbReference type="InterPro" id="IPR006135">
    <property type="entry name" value="T3SS_substrate_exporter"/>
</dbReference>
<keyword evidence="15" id="KW-0282">Flagellum</keyword>
<keyword evidence="9 13" id="KW-1133">Transmembrane helix</keyword>
<evidence type="ECO:0000256" key="10">
    <source>
        <dbReference type="ARBA" id="ARBA00023136"/>
    </source>
</evidence>
<dbReference type="NCBIfam" id="TIGR00328">
    <property type="entry name" value="flhB"/>
    <property type="match status" value="1"/>
</dbReference>